<feature type="domain" description="NadR/Ttd14 AAA" evidence="1">
    <location>
        <begin position="153"/>
        <end position="316"/>
    </location>
</feature>
<dbReference type="InterPro" id="IPR027417">
    <property type="entry name" value="P-loop_NTPase"/>
</dbReference>
<dbReference type="SUPFAM" id="SSF52540">
    <property type="entry name" value="P-loop containing nucleoside triphosphate hydrolases"/>
    <property type="match status" value="1"/>
</dbReference>
<evidence type="ECO:0000313" key="3">
    <source>
        <dbReference type="Proteomes" id="UP001317322"/>
    </source>
</evidence>
<dbReference type="Pfam" id="PF13521">
    <property type="entry name" value="AAA_28"/>
    <property type="match status" value="1"/>
</dbReference>
<dbReference type="PANTHER" id="PTHR37512:SF1">
    <property type="entry name" value="NADR_TTD14 AAA DOMAIN-CONTAINING PROTEIN"/>
    <property type="match status" value="1"/>
</dbReference>
<accession>A0ABY5K844</accession>
<dbReference type="InterPro" id="IPR038727">
    <property type="entry name" value="NadR/Ttd14_AAA_dom"/>
</dbReference>
<dbReference type="RefSeq" id="WP_227565141.1">
    <property type="nucleotide sequence ID" value="NZ_CP101989.1"/>
</dbReference>
<evidence type="ECO:0000259" key="1">
    <source>
        <dbReference type="Pfam" id="PF13521"/>
    </source>
</evidence>
<dbReference type="PANTHER" id="PTHR37512">
    <property type="entry name" value="TRIFUNCTIONAL NAD BIOSYNTHESIS/REGULATOR PROTEIN NADR"/>
    <property type="match status" value="1"/>
</dbReference>
<dbReference type="SUPFAM" id="SSF52374">
    <property type="entry name" value="Nucleotidylyl transferase"/>
    <property type="match status" value="1"/>
</dbReference>
<dbReference type="EMBL" id="CP101989">
    <property type="protein sequence ID" value="UUI66515.1"/>
    <property type="molecule type" value="Genomic_DNA"/>
</dbReference>
<keyword evidence="3" id="KW-1185">Reference proteome</keyword>
<reference evidence="2 3" key="1">
    <citation type="submission" date="2022-07" db="EMBL/GenBank/DDBJ databases">
        <title>Novel species in genus cellulomonas.</title>
        <authorList>
            <person name="Ye L."/>
        </authorList>
    </citation>
    <scope>NUCLEOTIDE SEQUENCE [LARGE SCALE GENOMIC DNA]</scope>
    <source>
        <strain evidence="3">zg-Y908</strain>
    </source>
</reference>
<organism evidence="2 3">
    <name type="scientific">Cellulomonas wangsupingiae</name>
    <dbReference type="NCBI Taxonomy" id="2968085"/>
    <lineage>
        <taxon>Bacteria</taxon>
        <taxon>Bacillati</taxon>
        <taxon>Actinomycetota</taxon>
        <taxon>Actinomycetes</taxon>
        <taxon>Micrococcales</taxon>
        <taxon>Cellulomonadaceae</taxon>
        <taxon>Cellulomonas</taxon>
    </lineage>
</organism>
<dbReference type="Proteomes" id="UP001317322">
    <property type="component" value="Chromosome"/>
</dbReference>
<protein>
    <submittedName>
        <fullName evidence="2">AAA family ATPase</fullName>
    </submittedName>
</protein>
<name>A0ABY5K844_9CELL</name>
<gene>
    <name evidence="2" type="ORF">NP075_07355</name>
</gene>
<dbReference type="InterPro" id="IPR052735">
    <property type="entry name" value="NAD_biosynth-regulator"/>
</dbReference>
<proteinExistence type="predicted"/>
<sequence>MTHGLVIGKFYPPHAGHLALVRAAQARCTRVTVQVLASSAESLPGEVRAAWLREELPGVRVVHGLDDHPVDYADPGAWDAHTGVIRGLLDAPVDLVVTSDSYGAELARRLGARWHQVDPGRRDLPVSGTAVRADPARYWWALPAAVRAWFVRRVVVTGAESTGTTTLAQDLTAHYGLPAVAEFGREWTTVRPGGLDAPWHTAEFDLVAREQAHREDTAARCTPRPLVVCDTDVTATAIWHERYVGHPSGTVAALAAGRVPDLYLLTGDEIPFVQDGWRDGEHVRHAMQQRFREELARRSATDGVPWVELRGSRAERRAAAVRLVDDLLRRPRDLADPLPQVNGDRATLAR</sequence>
<dbReference type="Gene3D" id="3.40.50.300">
    <property type="entry name" value="P-loop containing nucleotide triphosphate hydrolases"/>
    <property type="match status" value="1"/>
</dbReference>
<evidence type="ECO:0000313" key="2">
    <source>
        <dbReference type="EMBL" id="UUI66515.1"/>
    </source>
</evidence>
<dbReference type="Gene3D" id="3.40.50.620">
    <property type="entry name" value="HUPs"/>
    <property type="match status" value="1"/>
</dbReference>
<dbReference type="InterPro" id="IPR014729">
    <property type="entry name" value="Rossmann-like_a/b/a_fold"/>
</dbReference>